<dbReference type="GO" id="GO:0031177">
    <property type="term" value="F:phosphopantetheine binding"/>
    <property type="evidence" value="ECO:0007669"/>
    <property type="project" value="InterPro"/>
</dbReference>
<protein>
    <submittedName>
        <fullName evidence="6">Amino acid adenylation domain-containing protein</fullName>
    </submittedName>
</protein>
<dbReference type="InterPro" id="IPR009081">
    <property type="entry name" value="PP-bd_ACP"/>
</dbReference>
<dbReference type="Gene3D" id="1.10.1200.10">
    <property type="entry name" value="ACP-like"/>
    <property type="match status" value="1"/>
</dbReference>
<dbReference type="Gene3D" id="2.30.38.10">
    <property type="entry name" value="Luciferase, Domain 3"/>
    <property type="match status" value="1"/>
</dbReference>
<keyword evidence="3" id="KW-0596">Phosphopantetheine</keyword>
<reference evidence="7" key="1">
    <citation type="journal article" date="2022" name="ISME J.">
        <title>Genetic and phylogenetic analysis of dissimilatory iodate-reducing bacteria identifies potential niches across the world's oceans.</title>
        <authorList>
            <person name="Reyes-Umana V."/>
            <person name="Henning Z."/>
            <person name="Lee K."/>
            <person name="Barnum T.P."/>
            <person name="Coates J.D."/>
        </authorList>
    </citation>
    <scope>NUCLEOTIDE SEQUENCE [LARGE SCALE GENOMIC DNA]</scope>
    <source>
        <strain evidence="7">IR12</strain>
    </source>
</reference>
<proteinExistence type="inferred from homology"/>
<dbReference type="Gene3D" id="3.30.300.30">
    <property type="match status" value="1"/>
</dbReference>
<dbReference type="SMART" id="SM00823">
    <property type="entry name" value="PKS_PP"/>
    <property type="match status" value="1"/>
</dbReference>
<dbReference type="SUPFAM" id="SSF56801">
    <property type="entry name" value="Acetyl-CoA synthetase-like"/>
    <property type="match status" value="1"/>
</dbReference>
<organism evidence="6 7">
    <name type="scientific">Denitromonas iodatirespirans</name>
    <dbReference type="NCBI Taxonomy" id="2795389"/>
    <lineage>
        <taxon>Bacteria</taxon>
        <taxon>Pseudomonadati</taxon>
        <taxon>Pseudomonadota</taxon>
        <taxon>Betaproteobacteria</taxon>
        <taxon>Rhodocyclales</taxon>
        <taxon>Zoogloeaceae</taxon>
        <taxon>Denitromonas</taxon>
    </lineage>
</organism>
<dbReference type="FunFam" id="3.30.300.30:FF:000010">
    <property type="entry name" value="Enterobactin synthetase component F"/>
    <property type="match status" value="1"/>
</dbReference>
<evidence type="ECO:0000256" key="1">
    <source>
        <dbReference type="ARBA" id="ARBA00001957"/>
    </source>
</evidence>
<accession>A0A944HB66</accession>
<dbReference type="InterPro" id="IPR036736">
    <property type="entry name" value="ACP-like_sf"/>
</dbReference>
<sequence>DRVLGMFINTLPVRLRIDERGVEAALRQTHETLARLLHHEHAPLALAQRCSGVDAQAPLFTSLFNYRYTAQPDEQEGRLAQEEAPEDRIEELLSHERTNYPLTLAVDDLGADFMLTAQMAEPIDPQRMCEMMARALDALMRLLETNPQAGFDQIDVLPLSERHRLLNEWNCPAQPMSDGDLLARFEAHAAQNPARVAVSEANGVSLNYGELNAQANQLAHHLIAYGVGPDTRVALCVGRNAQLLVSLLATLKAGGAYVPLDPAYPSERLAWMLEDSAPTVIVHDGAGAQVLDGLALPEVPMLDLRHRLAWAQCSEQNPARQHAPDALAYLIYTSGSTGIPKGTAVERGGVLNLLKWYLEDGGLSAEDKVLVLSSHNFDLTQKNLLGPLLVGGSVHLAAEPFDPIAILAQIESAQISWMNLAPSAFHALIDADHEGKLSQLRRVYLGGEPIQLGKLKEIAAPRPVFVNSYGPTECSDVVLWHELDTDLKATPDSVPLGRPVRNTRIYLLDDHNQLVPQGVIGEICIGGVGVARGYLNQAELTAERFLADPFVEGGRMYKSGDLGRWLPDGTIEYLGRNDFQVKIRGFRIELGEIEAKLAQHEKISEAVVIAREQDGTKQLIAYTTGEGELEAEAIRSFAQQRLPGYMVPSAYVRLDAFPLTPNGKLDRKALPAPDEAAYVKRAYEAPQGEVEETLAQLWRELLGVEQVGRQDNFFELGGHSLMAVQLVSRIRTHFDVAVDVTDIFGAETLAELTNVVLRTGLDAYDAAQVQEAIAALDGLSEEEIQALLEAELEQD</sequence>
<dbReference type="FunFam" id="2.30.38.10:FF:000001">
    <property type="entry name" value="Non-ribosomal peptide synthetase PvdI"/>
    <property type="match status" value="1"/>
</dbReference>
<dbReference type="InterPro" id="IPR001242">
    <property type="entry name" value="Condensation_dom"/>
</dbReference>
<dbReference type="InterPro" id="IPR000873">
    <property type="entry name" value="AMP-dep_synth/lig_dom"/>
</dbReference>
<evidence type="ECO:0000313" key="6">
    <source>
        <dbReference type="EMBL" id="MBT0964210.1"/>
    </source>
</evidence>
<dbReference type="Proteomes" id="UP000694660">
    <property type="component" value="Unassembled WGS sequence"/>
</dbReference>
<feature type="domain" description="Carrier" evidence="5">
    <location>
        <begin position="685"/>
        <end position="760"/>
    </location>
</feature>
<dbReference type="InterPro" id="IPR045851">
    <property type="entry name" value="AMP-bd_C_sf"/>
</dbReference>
<dbReference type="InterPro" id="IPR025110">
    <property type="entry name" value="AMP-bd_C"/>
</dbReference>
<dbReference type="Pfam" id="PF00668">
    <property type="entry name" value="Condensation"/>
    <property type="match status" value="1"/>
</dbReference>
<dbReference type="PANTHER" id="PTHR45527:SF1">
    <property type="entry name" value="FATTY ACID SYNTHASE"/>
    <property type="match status" value="1"/>
</dbReference>
<dbReference type="Pfam" id="PF00501">
    <property type="entry name" value="AMP-binding"/>
    <property type="match status" value="1"/>
</dbReference>
<dbReference type="Gene3D" id="3.30.559.30">
    <property type="entry name" value="Nonribosomal peptide synthetase, condensation domain"/>
    <property type="match status" value="1"/>
</dbReference>
<evidence type="ECO:0000259" key="5">
    <source>
        <dbReference type="PROSITE" id="PS50075"/>
    </source>
</evidence>
<dbReference type="GO" id="GO:0043041">
    <property type="term" value="P:amino acid activation for nonribosomal peptide biosynthetic process"/>
    <property type="evidence" value="ECO:0007669"/>
    <property type="project" value="TreeGrafter"/>
</dbReference>
<dbReference type="Pfam" id="PF13193">
    <property type="entry name" value="AMP-binding_C"/>
    <property type="match status" value="1"/>
</dbReference>
<comment type="caution">
    <text evidence="6">The sequence shown here is derived from an EMBL/GenBank/DDBJ whole genome shotgun (WGS) entry which is preliminary data.</text>
</comment>
<dbReference type="PROSITE" id="PS00012">
    <property type="entry name" value="PHOSPHOPANTETHEINE"/>
    <property type="match status" value="1"/>
</dbReference>
<dbReference type="Gene3D" id="3.40.50.980">
    <property type="match status" value="2"/>
</dbReference>
<dbReference type="FunFam" id="3.40.50.12780:FF:000012">
    <property type="entry name" value="Non-ribosomal peptide synthetase"/>
    <property type="match status" value="1"/>
</dbReference>
<dbReference type="PROSITE" id="PS50075">
    <property type="entry name" value="CARRIER"/>
    <property type="match status" value="1"/>
</dbReference>
<keyword evidence="4" id="KW-0597">Phosphoprotein</keyword>
<dbReference type="FunFam" id="3.40.50.980:FF:000001">
    <property type="entry name" value="Non-ribosomal peptide synthetase"/>
    <property type="match status" value="1"/>
</dbReference>
<dbReference type="SUPFAM" id="SSF52777">
    <property type="entry name" value="CoA-dependent acyltransferases"/>
    <property type="match status" value="1"/>
</dbReference>
<dbReference type="CDD" id="cd05930">
    <property type="entry name" value="A_NRPS"/>
    <property type="match status" value="1"/>
</dbReference>
<dbReference type="InterPro" id="IPR020806">
    <property type="entry name" value="PKS_PP-bd"/>
</dbReference>
<dbReference type="PANTHER" id="PTHR45527">
    <property type="entry name" value="NONRIBOSOMAL PEPTIDE SYNTHETASE"/>
    <property type="match status" value="1"/>
</dbReference>
<feature type="non-terminal residue" evidence="6">
    <location>
        <position position="1"/>
    </location>
</feature>
<evidence type="ECO:0000313" key="7">
    <source>
        <dbReference type="Proteomes" id="UP000694660"/>
    </source>
</evidence>
<dbReference type="RefSeq" id="WP_214364125.1">
    <property type="nucleotide sequence ID" value="NZ_JAEKFT010000070.1"/>
</dbReference>
<name>A0A944HB66_DENI1</name>
<comment type="cofactor">
    <cofactor evidence="1">
        <name>pantetheine 4'-phosphate</name>
        <dbReference type="ChEBI" id="CHEBI:47942"/>
    </cofactor>
</comment>
<dbReference type="EMBL" id="JAEKFT010000070">
    <property type="protein sequence ID" value="MBT0964210.1"/>
    <property type="molecule type" value="Genomic_DNA"/>
</dbReference>
<keyword evidence="7" id="KW-1185">Reference proteome</keyword>
<dbReference type="GO" id="GO:0003824">
    <property type="term" value="F:catalytic activity"/>
    <property type="evidence" value="ECO:0007669"/>
    <property type="project" value="InterPro"/>
</dbReference>
<dbReference type="GO" id="GO:0005737">
    <property type="term" value="C:cytoplasm"/>
    <property type="evidence" value="ECO:0007669"/>
    <property type="project" value="TreeGrafter"/>
</dbReference>
<dbReference type="FunFam" id="1.10.1200.10:FF:000005">
    <property type="entry name" value="Nonribosomal peptide synthetase 1"/>
    <property type="match status" value="1"/>
</dbReference>
<dbReference type="InterPro" id="IPR006162">
    <property type="entry name" value="Ppantetheine_attach_site"/>
</dbReference>
<dbReference type="GO" id="GO:0044550">
    <property type="term" value="P:secondary metabolite biosynthetic process"/>
    <property type="evidence" value="ECO:0007669"/>
    <property type="project" value="UniProtKB-ARBA"/>
</dbReference>
<dbReference type="PROSITE" id="PS00455">
    <property type="entry name" value="AMP_BINDING"/>
    <property type="match status" value="1"/>
</dbReference>
<dbReference type="InterPro" id="IPR020845">
    <property type="entry name" value="AMP-binding_CS"/>
</dbReference>
<dbReference type="AlphaFoldDB" id="A0A944HB66"/>
<dbReference type="InterPro" id="IPR010071">
    <property type="entry name" value="AA_adenyl_dom"/>
</dbReference>
<evidence type="ECO:0000256" key="4">
    <source>
        <dbReference type="ARBA" id="ARBA00022553"/>
    </source>
</evidence>
<dbReference type="NCBIfam" id="TIGR01733">
    <property type="entry name" value="AA-adenyl-dom"/>
    <property type="match status" value="1"/>
</dbReference>
<dbReference type="Pfam" id="PF00550">
    <property type="entry name" value="PP-binding"/>
    <property type="match status" value="1"/>
</dbReference>
<gene>
    <name evidence="6" type="ORF">I8J34_23805</name>
</gene>
<comment type="similarity">
    <text evidence="2">Belongs to the ATP-dependent AMP-binding enzyme family.</text>
</comment>
<dbReference type="SUPFAM" id="SSF47336">
    <property type="entry name" value="ACP-like"/>
    <property type="match status" value="1"/>
</dbReference>
<evidence type="ECO:0000256" key="2">
    <source>
        <dbReference type="ARBA" id="ARBA00006432"/>
    </source>
</evidence>
<evidence type="ECO:0000256" key="3">
    <source>
        <dbReference type="ARBA" id="ARBA00022450"/>
    </source>
</evidence>